<evidence type="ECO:0000313" key="1">
    <source>
        <dbReference type="EMBL" id="URE27239.1"/>
    </source>
</evidence>
<dbReference type="EMBL" id="CP097510">
    <property type="protein sequence ID" value="URE27239.1"/>
    <property type="molecule type" value="Genomic_DNA"/>
</dbReference>
<dbReference type="Proteomes" id="UP001055439">
    <property type="component" value="Chromosome 8"/>
</dbReference>
<organism evidence="1 2">
    <name type="scientific">Musa troglodytarum</name>
    <name type="common">fe'i banana</name>
    <dbReference type="NCBI Taxonomy" id="320322"/>
    <lineage>
        <taxon>Eukaryota</taxon>
        <taxon>Viridiplantae</taxon>
        <taxon>Streptophyta</taxon>
        <taxon>Embryophyta</taxon>
        <taxon>Tracheophyta</taxon>
        <taxon>Spermatophyta</taxon>
        <taxon>Magnoliopsida</taxon>
        <taxon>Liliopsida</taxon>
        <taxon>Zingiberales</taxon>
        <taxon>Musaceae</taxon>
        <taxon>Musa</taxon>
    </lineage>
</organism>
<accession>A0A9E7H483</accession>
<evidence type="ECO:0000313" key="2">
    <source>
        <dbReference type="Proteomes" id="UP001055439"/>
    </source>
</evidence>
<name>A0A9E7H483_9LILI</name>
<reference evidence="1" key="1">
    <citation type="submission" date="2022-05" db="EMBL/GenBank/DDBJ databases">
        <title>The Musa troglodytarum L. genome provides insights into the mechanism of non-climacteric behaviour and enrichment of carotenoids.</title>
        <authorList>
            <person name="Wang J."/>
        </authorList>
    </citation>
    <scope>NUCLEOTIDE SEQUENCE</scope>
    <source>
        <tissue evidence="1">Leaf</tissue>
    </source>
</reference>
<dbReference type="AlphaFoldDB" id="A0A9E7H483"/>
<proteinExistence type="predicted"/>
<sequence>MPRYFVICLKPMTREEQYQMACTILVNIQGSMRMTAIMEVGCDVTWKEERISSKIAGKEDEEQRTAEMAEKNEEKAKAWLGDAAELIISPKFTSL</sequence>
<keyword evidence="2" id="KW-1185">Reference proteome</keyword>
<gene>
    <name evidence="1" type="ORF">MUK42_13845</name>
</gene>
<protein>
    <submittedName>
        <fullName evidence="1">Uncharacterized protein</fullName>
    </submittedName>
</protein>